<dbReference type="InterPro" id="IPR052972">
    <property type="entry name" value="Sacsin_chaperone_reg"/>
</dbReference>
<feature type="domain" description="Sacsin/Nov" evidence="1">
    <location>
        <begin position="10"/>
        <end position="249"/>
    </location>
</feature>
<dbReference type="SUPFAM" id="SSF55874">
    <property type="entry name" value="ATPase domain of HSP90 chaperone/DNA topoisomerase II/histidine kinase"/>
    <property type="match status" value="2"/>
</dbReference>
<dbReference type="Gene3D" id="3.30.565.10">
    <property type="entry name" value="Histidine kinase-like ATPase, C-terminal domain"/>
    <property type="match status" value="1"/>
</dbReference>
<feature type="non-terminal residue" evidence="2">
    <location>
        <position position="1489"/>
    </location>
</feature>
<feature type="domain" description="Sacsin/Nov" evidence="1">
    <location>
        <begin position="1178"/>
        <end position="1364"/>
    </location>
</feature>
<evidence type="ECO:0000259" key="1">
    <source>
        <dbReference type="Pfam" id="PF25794"/>
    </source>
</evidence>
<gene>
    <name evidence="2" type="ORF">RFULGI_LOCUS7501</name>
</gene>
<dbReference type="PANTHER" id="PTHR15600">
    <property type="entry name" value="SACSIN"/>
    <property type="match status" value="1"/>
</dbReference>
<keyword evidence="3" id="KW-1185">Reference proteome</keyword>
<comment type="caution">
    <text evidence="2">The sequence shown here is derived from an EMBL/GenBank/DDBJ whole genome shotgun (WGS) entry which is preliminary data.</text>
</comment>
<dbReference type="NCBIfam" id="NF047352">
    <property type="entry name" value="P_loop_sacsin"/>
    <property type="match status" value="1"/>
</dbReference>
<dbReference type="Proteomes" id="UP000789396">
    <property type="component" value="Unassembled WGS sequence"/>
</dbReference>
<name>A0A9N9D6G3_9GLOM</name>
<evidence type="ECO:0000313" key="3">
    <source>
        <dbReference type="Proteomes" id="UP000789396"/>
    </source>
</evidence>
<dbReference type="InterPro" id="IPR058210">
    <property type="entry name" value="SACS/Nov_dom"/>
</dbReference>
<dbReference type="OrthoDB" id="1262810at2759"/>
<dbReference type="Pfam" id="PF25794">
    <property type="entry name" value="SACS"/>
    <property type="match status" value="2"/>
</dbReference>
<dbReference type="PANTHER" id="PTHR15600:SF42">
    <property type="entry name" value="SACSIN"/>
    <property type="match status" value="1"/>
</dbReference>
<protein>
    <submittedName>
        <fullName evidence="2">705_t:CDS:1</fullName>
    </submittedName>
</protein>
<proteinExistence type="predicted"/>
<sequence length="1489" mass="172416">MAGGKKFKPKEPYTHRLKKILEEYPDSSQVLREILQNSDDAQSTEQVFILDHNTYRIESLLMPGLNRFQGPALLSKNNTKFNDDDFTSLENLADSEKQGQYDKIGEMGVGFNSIYHLCDSCSFITNDNFVILDPHEWCYEGGHVYDNFIEDNLSQEYPDQFYPFKNLGKLSIPCDGSFQGTIFRYPLRTKKGSKESKISKTTYQPDQVLEMFKTFFEKDSVNCLLFLRYIEYIEFYELKIGETEPELIYRISLKDARKIRKERQMIVKKIAPMMKDLKENKLEQQRTTLYTSYRVSLVQCERGVVVEDSSWFIVNMLGDLHDANRKFPDDFGERLGTVPIVGLATKLNLGQNGDKLHGGLFCFFPLHIDTPFRVSINGHFAVTNNRRNLWSGIDKDLFLKQNKDKWEDKLTRQETFELFNYLLNDENDEILEGLKMIPLANGTFKTISIYQRGTITYICPDSLTGDDENDPREIFKDQLDKLIAKDIPCSLLSRLCDKVTTERWNFNIEMLTAPIIANMAKNYLNHPNSNKDEIDMETRFEWINQLWNYLCNKFNEKDLISFEDIHLIPTKQNTLRKLKTESVLSSLNTDEAYNLDPPEAELFIKYLSHYLYITPPLTKDHIEIIKRLPIFKEVDKDEIISLRFNEQVSVFLLPRTDEKEYGQIIAPKKFRFLDATSTDTCYLLEKIIKIQRLSQAQYWLYCVIPYLKDLSADIVVEKLFERLPTLFRLDSSLNGKLSKLSIVPCGTIRMVQGEENLDTIKCKPIDLYDPLNPKIAQLFFDDEKVFPVEKFSNPDDLYYHLLKRLGIKTSLSSIDIIKRIETYVKRQKMGNNINEVYNKSLNLLIYIDENWISLSDKNKEFLSMIASKWIPTINKCGNKSFSCSSECRDKKDEYLVSLALPILDYKITSALFREHLEWKRYPCVKTVLSQMKLCSTMPKDNLNIKNQPRICEAIYKYIDEALSASDEQSKQEVKELREGLKNIKWIFCEGDFYATKNVVFDLSTNFGKELPIVQLPSDYRNNFSKVFKSMGVREKVDISDFIDIIGEIAREADNKPLTDKILSKTIKILDQIGKECNKFKKEGNPNDWKNLFIPSTDAILVSFEEIKFDDRVGISNEEKENCKLSHSKISIALAKELGIQMLSEMFTKGSEIDFEDYEQSEPLTTRIKSIITRRFSIYIDERPFHENDHSSLLSEEMYNWQGPAVWIYNDATFDDKDFSALIKLGVGSKSSDESKIGRFGIGITTSYHLTDVLSFVSGEQIAFLDPHAKFLPIRGNSPKRPRGIKPYLAIEDCNFNKSFNGTLFRLPLRSIELSKKSLISRNSVNPKDILEYLRKIKGIDEILFLRNIGIYSIYHIDKDKHVPQLIWETKIQNLKDIENIRSKAHGGVAAILARSDNESLNNPLDLTDPPDLDGKEYAYVSCNGSTNLGVHINGNFSLTRDRIVILQPNDNINGKWNKYILLEVLPSLHVKLLEKIAEIDYEHFKKSNI</sequence>
<evidence type="ECO:0000313" key="2">
    <source>
        <dbReference type="EMBL" id="CAG8624988.1"/>
    </source>
</evidence>
<organism evidence="2 3">
    <name type="scientific">Racocetra fulgida</name>
    <dbReference type="NCBI Taxonomy" id="60492"/>
    <lineage>
        <taxon>Eukaryota</taxon>
        <taxon>Fungi</taxon>
        <taxon>Fungi incertae sedis</taxon>
        <taxon>Mucoromycota</taxon>
        <taxon>Glomeromycotina</taxon>
        <taxon>Glomeromycetes</taxon>
        <taxon>Diversisporales</taxon>
        <taxon>Gigasporaceae</taxon>
        <taxon>Racocetra</taxon>
    </lineage>
</organism>
<dbReference type="EMBL" id="CAJVPZ010010953">
    <property type="protein sequence ID" value="CAG8624988.1"/>
    <property type="molecule type" value="Genomic_DNA"/>
</dbReference>
<dbReference type="InterPro" id="IPR036890">
    <property type="entry name" value="HATPase_C_sf"/>
</dbReference>
<reference evidence="2" key="1">
    <citation type="submission" date="2021-06" db="EMBL/GenBank/DDBJ databases">
        <authorList>
            <person name="Kallberg Y."/>
            <person name="Tangrot J."/>
            <person name="Rosling A."/>
        </authorList>
    </citation>
    <scope>NUCLEOTIDE SEQUENCE</scope>
    <source>
        <strain evidence="2">IN212</strain>
    </source>
</reference>
<dbReference type="GO" id="GO:0030544">
    <property type="term" value="F:Hsp70 protein binding"/>
    <property type="evidence" value="ECO:0007669"/>
    <property type="project" value="TreeGrafter"/>
</dbReference>
<accession>A0A9N9D6G3</accession>